<evidence type="ECO:0000256" key="1">
    <source>
        <dbReference type="SAM" id="Phobius"/>
    </source>
</evidence>
<accession>B5ECJ2</accession>
<dbReference type="HOGENOM" id="CLU_101008_0_0_7"/>
<feature type="transmembrane region" description="Helical" evidence="1">
    <location>
        <begin position="6"/>
        <end position="26"/>
    </location>
</feature>
<reference evidence="2 3" key="2">
    <citation type="journal article" date="2010" name="BMC Genomics">
        <title>The genome of Geobacter bemidjiensis, exemplar for the subsurface clade of Geobacter species that predominate in Fe(III)-reducing subsurface environments.</title>
        <authorList>
            <person name="Aklujkar M."/>
            <person name="Young N.D."/>
            <person name="Holmes D."/>
            <person name="Chavan M."/>
            <person name="Risso C."/>
            <person name="Kiss H.E."/>
            <person name="Han C.S."/>
            <person name="Land M.L."/>
            <person name="Lovley D.R."/>
        </authorList>
    </citation>
    <scope>NUCLEOTIDE SEQUENCE [LARGE SCALE GENOMIC DNA]</scope>
    <source>
        <strain evidence="3">ATCC BAA-1014 / DSM 16622 / JCM 12645 / Bem</strain>
    </source>
</reference>
<keyword evidence="1" id="KW-0472">Membrane</keyword>
<sequence>MNEGTLAIIGVVIVVVIVVLALYLLLRKHKTEELRGRFGSEYDHTLKETGDRTRAETELKEREKRVERLHIRPLTSEDAARFKESWGNIQKRFVDEPRGAVMEADQLLGKVMAKRGYPISDFEQRAADISVEHPRVVEHYRTGHDIALRHAKGQASTEDLRQAMIHYRTLFTDLVGEPETPSAGVLKK</sequence>
<organism evidence="2 3">
    <name type="scientific">Citrifermentans bemidjiense (strain ATCC BAA-1014 / DSM 16622 / JCM 12645 / Bem)</name>
    <name type="common">Geobacter bemidjiensis</name>
    <dbReference type="NCBI Taxonomy" id="404380"/>
    <lineage>
        <taxon>Bacteria</taxon>
        <taxon>Pseudomonadati</taxon>
        <taxon>Thermodesulfobacteriota</taxon>
        <taxon>Desulfuromonadia</taxon>
        <taxon>Geobacterales</taxon>
        <taxon>Geobacteraceae</taxon>
        <taxon>Citrifermentans</taxon>
    </lineage>
</organism>
<dbReference type="KEGG" id="gbm:Gbem_2014"/>
<keyword evidence="1" id="KW-0812">Transmembrane</keyword>
<dbReference type="STRING" id="404380.Gbem_2014"/>
<dbReference type="RefSeq" id="WP_012530448.1">
    <property type="nucleotide sequence ID" value="NC_011146.1"/>
</dbReference>
<dbReference type="AlphaFoldDB" id="B5ECJ2"/>
<evidence type="ECO:0000313" key="3">
    <source>
        <dbReference type="Proteomes" id="UP000008825"/>
    </source>
</evidence>
<proteinExistence type="predicted"/>
<dbReference type="Proteomes" id="UP000008825">
    <property type="component" value="Chromosome"/>
</dbReference>
<dbReference type="OrthoDB" id="7502542at2"/>
<protein>
    <submittedName>
        <fullName evidence="2">Secreted protein, putative</fullName>
    </submittedName>
</protein>
<evidence type="ECO:0000313" key="2">
    <source>
        <dbReference type="EMBL" id="ACH39027.1"/>
    </source>
</evidence>
<dbReference type="EMBL" id="CP001124">
    <property type="protein sequence ID" value="ACH39027.1"/>
    <property type="molecule type" value="Genomic_DNA"/>
</dbReference>
<reference evidence="2 3" key="1">
    <citation type="submission" date="2008-07" db="EMBL/GenBank/DDBJ databases">
        <title>Complete sequence of Geobacter bemidjiensis BEM.</title>
        <authorList>
            <consortium name="US DOE Joint Genome Institute"/>
            <person name="Lucas S."/>
            <person name="Copeland A."/>
            <person name="Lapidus A."/>
            <person name="Glavina del Rio T."/>
            <person name="Dalin E."/>
            <person name="Tice H."/>
            <person name="Bruce D."/>
            <person name="Goodwin L."/>
            <person name="Pitluck S."/>
            <person name="Kiss H."/>
            <person name="Brettin T."/>
            <person name="Detter J.C."/>
            <person name="Han C."/>
            <person name="Kuske C.R."/>
            <person name="Schmutz J."/>
            <person name="Larimer F."/>
            <person name="Land M."/>
            <person name="Hauser L."/>
            <person name="Kyrpides N."/>
            <person name="Lykidis A."/>
            <person name="Lovley D."/>
            <person name="Richardson P."/>
        </authorList>
    </citation>
    <scope>NUCLEOTIDE SEQUENCE [LARGE SCALE GENOMIC DNA]</scope>
    <source>
        <strain evidence="3">ATCC BAA-1014 / DSM 16622 / JCM 12645 / Bem</strain>
    </source>
</reference>
<keyword evidence="3" id="KW-1185">Reference proteome</keyword>
<dbReference type="eggNOG" id="ENOG50313FX">
    <property type="taxonomic scope" value="Bacteria"/>
</dbReference>
<gene>
    <name evidence="2" type="ordered locus">Gbem_2014</name>
</gene>
<keyword evidence="1" id="KW-1133">Transmembrane helix</keyword>
<name>B5ECJ2_CITBB</name>